<dbReference type="InterPro" id="IPR031777">
    <property type="entry name" value="Sortilin_C"/>
</dbReference>
<dbReference type="AlphaFoldDB" id="A0A0C2MTG6"/>
<feature type="domain" description="Sortilin C-terminal" evidence="2">
    <location>
        <begin position="170"/>
        <end position="254"/>
    </location>
</feature>
<dbReference type="PANTHER" id="PTHR12106:SF27">
    <property type="entry name" value="SORTILIN-RELATED RECEPTOR"/>
    <property type="match status" value="1"/>
</dbReference>
<evidence type="ECO:0000259" key="2">
    <source>
        <dbReference type="Pfam" id="PF15901"/>
    </source>
</evidence>
<protein>
    <submittedName>
        <fullName evidence="4">VPS10 domain-containing receptor SorCS1</fullName>
    </submittedName>
</protein>
<proteinExistence type="predicted"/>
<dbReference type="GO" id="GO:0005794">
    <property type="term" value="C:Golgi apparatus"/>
    <property type="evidence" value="ECO:0007669"/>
    <property type="project" value="TreeGrafter"/>
</dbReference>
<dbReference type="InterPro" id="IPR031778">
    <property type="entry name" value="Sortilin_N"/>
</dbReference>
<dbReference type="InterPro" id="IPR050310">
    <property type="entry name" value="VPS10-sortilin"/>
</dbReference>
<comment type="caution">
    <text evidence="4">The sequence shown here is derived from an EMBL/GenBank/DDBJ whole genome shotgun (WGS) entry which is preliminary data.</text>
</comment>
<evidence type="ECO:0000259" key="3">
    <source>
        <dbReference type="Pfam" id="PF15902"/>
    </source>
</evidence>
<dbReference type="Proteomes" id="UP000031668">
    <property type="component" value="Unassembled WGS sequence"/>
</dbReference>
<dbReference type="EMBL" id="JWZT01003159">
    <property type="protein sequence ID" value="KII67505.1"/>
    <property type="molecule type" value="Genomic_DNA"/>
</dbReference>
<name>A0A0C2MTG6_THEKT</name>
<feature type="domain" description="Sortilin N-terminal" evidence="3">
    <location>
        <begin position="18"/>
        <end position="155"/>
    </location>
</feature>
<accession>A0A0C2MTG6</accession>
<dbReference type="SUPFAM" id="SSF50939">
    <property type="entry name" value="Sialidases"/>
    <property type="match status" value="1"/>
</dbReference>
<evidence type="ECO:0000313" key="5">
    <source>
        <dbReference type="Proteomes" id="UP000031668"/>
    </source>
</evidence>
<dbReference type="OrthoDB" id="5956263at2759"/>
<sequence>MSQHLHICPILIHPKLPGVIFANFKPALNQFATYFSRNNGKTFEKMKYDSNNDGCVDNLCDAKLHLPCYIKPNVFCTKEWIITMAGENKNSELDRTQYFVTFNAGSIWKKVPFSKFAVKTMNGGGIIVGLNLHTNKVVYSFDEGKTYSRLSIYDDDEIIIEAAKIGIAENERLVIYGRDSNRSTLIITHYVLKYTDRTCVSTDYSPWSLVRSKGNCYQGKSIVYMKKNIDSMCMDNQTNTIKISTPCLCNLNDFHW</sequence>
<keyword evidence="1" id="KW-0677">Repeat</keyword>
<dbReference type="GO" id="GO:0006892">
    <property type="term" value="P:post-Golgi vesicle-mediated transport"/>
    <property type="evidence" value="ECO:0007669"/>
    <property type="project" value="TreeGrafter"/>
</dbReference>
<dbReference type="InterPro" id="IPR036278">
    <property type="entry name" value="Sialidase_sf"/>
</dbReference>
<keyword evidence="5" id="KW-1185">Reference proteome</keyword>
<gene>
    <name evidence="4" type="ORF">RF11_01661</name>
</gene>
<evidence type="ECO:0000313" key="4">
    <source>
        <dbReference type="EMBL" id="KII67505.1"/>
    </source>
</evidence>
<dbReference type="GO" id="GO:0016020">
    <property type="term" value="C:membrane"/>
    <property type="evidence" value="ECO:0007669"/>
    <property type="project" value="TreeGrafter"/>
</dbReference>
<dbReference type="PANTHER" id="PTHR12106">
    <property type="entry name" value="SORTILIN RELATED"/>
    <property type="match status" value="1"/>
</dbReference>
<reference evidence="4 5" key="1">
    <citation type="journal article" date="2014" name="Genome Biol. Evol.">
        <title>The genome of the myxosporean Thelohanellus kitauei shows adaptations to nutrient acquisition within its fish host.</title>
        <authorList>
            <person name="Yang Y."/>
            <person name="Xiong J."/>
            <person name="Zhou Z."/>
            <person name="Huo F."/>
            <person name="Miao W."/>
            <person name="Ran C."/>
            <person name="Liu Y."/>
            <person name="Zhang J."/>
            <person name="Feng J."/>
            <person name="Wang M."/>
            <person name="Wang M."/>
            <person name="Wang L."/>
            <person name="Yao B."/>
        </authorList>
    </citation>
    <scope>NUCLEOTIDE SEQUENCE [LARGE SCALE GENOMIC DNA]</scope>
    <source>
        <strain evidence="4">Wuqing</strain>
    </source>
</reference>
<organism evidence="4 5">
    <name type="scientific">Thelohanellus kitauei</name>
    <name type="common">Myxosporean</name>
    <dbReference type="NCBI Taxonomy" id="669202"/>
    <lineage>
        <taxon>Eukaryota</taxon>
        <taxon>Metazoa</taxon>
        <taxon>Cnidaria</taxon>
        <taxon>Myxozoa</taxon>
        <taxon>Myxosporea</taxon>
        <taxon>Bivalvulida</taxon>
        <taxon>Platysporina</taxon>
        <taxon>Myxobolidae</taxon>
        <taxon>Thelohanellus</taxon>
    </lineage>
</organism>
<evidence type="ECO:0000256" key="1">
    <source>
        <dbReference type="ARBA" id="ARBA00022737"/>
    </source>
</evidence>
<dbReference type="Pfam" id="PF15902">
    <property type="entry name" value="Sortilin-Vps10"/>
    <property type="match status" value="1"/>
</dbReference>
<keyword evidence="4" id="KW-0675">Receptor</keyword>
<dbReference type="Pfam" id="PF15901">
    <property type="entry name" value="Sortilin_C"/>
    <property type="match status" value="1"/>
</dbReference>